<reference evidence="2" key="1">
    <citation type="journal article" date="2013" name="Mol. Plant Microbe Interact.">
        <title>Global aspects of pacC regulation of pathogenicity genes in Colletotrichum gloeosporioides as revealed by transcriptome analysis.</title>
        <authorList>
            <person name="Alkan N."/>
            <person name="Meng X."/>
            <person name="Friedlander G."/>
            <person name="Reuveni E."/>
            <person name="Sukno S."/>
            <person name="Sherman A."/>
            <person name="Thon M."/>
            <person name="Fluhr R."/>
            <person name="Prusky D."/>
        </authorList>
    </citation>
    <scope>NUCLEOTIDE SEQUENCE [LARGE SCALE GENOMIC DNA]</scope>
    <source>
        <strain evidence="2">Cg-14</strain>
    </source>
</reference>
<proteinExistence type="predicted"/>
<evidence type="ECO:0000313" key="1">
    <source>
        <dbReference type="EMBL" id="EQB46831.1"/>
    </source>
</evidence>
<dbReference type="HOGENOM" id="CLU_3439482_0_0_1"/>
<dbReference type="Proteomes" id="UP000015530">
    <property type="component" value="Unassembled WGS sequence"/>
</dbReference>
<accession>T0L5I6</accession>
<protein>
    <submittedName>
        <fullName evidence="1">Uncharacterized protein</fullName>
    </submittedName>
</protein>
<gene>
    <name evidence="1" type="ORF">CGLO_14096</name>
</gene>
<evidence type="ECO:0000313" key="2">
    <source>
        <dbReference type="Proteomes" id="UP000015530"/>
    </source>
</evidence>
<dbReference type="EMBL" id="AMYD01003243">
    <property type="protein sequence ID" value="EQB46831.1"/>
    <property type="molecule type" value="Genomic_DNA"/>
</dbReference>
<organism evidence="1 2">
    <name type="scientific">Colletotrichum gloeosporioides (strain Cg-14)</name>
    <name type="common">Anthracnose fungus</name>
    <name type="synonym">Glomerella cingulata</name>
    <dbReference type="NCBI Taxonomy" id="1237896"/>
    <lineage>
        <taxon>Eukaryota</taxon>
        <taxon>Fungi</taxon>
        <taxon>Dikarya</taxon>
        <taxon>Ascomycota</taxon>
        <taxon>Pezizomycotina</taxon>
        <taxon>Sordariomycetes</taxon>
        <taxon>Hypocreomycetidae</taxon>
        <taxon>Glomerellales</taxon>
        <taxon>Glomerellaceae</taxon>
        <taxon>Colletotrichum</taxon>
        <taxon>Colletotrichum gloeosporioides species complex</taxon>
    </lineage>
</organism>
<name>T0L5I6_COLGC</name>
<sequence>MAKMNCSF</sequence>
<comment type="caution">
    <text evidence="1">The sequence shown here is derived from an EMBL/GenBank/DDBJ whole genome shotgun (WGS) entry which is preliminary data.</text>
</comment>